<dbReference type="Gene3D" id="2.40.170.20">
    <property type="entry name" value="TonB-dependent receptor, beta-barrel domain"/>
    <property type="match status" value="1"/>
</dbReference>
<evidence type="ECO:0000256" key="3">
    <source>
        <dbReference type="ARBA" id="ARBA00022452"/>
    </source>
</evidence>
<dbReference type="InterPro" id="IPR011662">
    <property type="entry name" value="Secretin/TonB_short_N"/>
</dbReference>
<evidence type="ECO:0000256" key="7">
    <source>
        <dbReference type="ARBA" id="ARBA00023077"/>
    </source>
</evidence>
<keyword evidence="4" id="KW-0406">Ion transport</keyword>
<dbReference type="Proteomes" id="UP000031338">
    <property type="component" value="Unassembled WGS sequence"/>
</dbReference>
<evidence type="ECO:0000256" key="4">
    <source>
        <dbReference type="ARBA" id="ARBA00022496"/>
    </source>
</evidence>
<name>A0A0B9A3U2_9SPHN</name>
<dbReference type="SMART" id="SM00965">
    <property type="entry name" value="STN"/>
    <property type="match status" value="1"/>
</dbReference>
<dbReference type="PANTHER" id="PTHR47234">
    <property type="match status" value="1"/>
</dbReference>
<dbReference type="RefSeq" id="WP_052242498.1">
    <property type="nucleotide sequence ID" value="NZ_JRVC01000013.1"/>
</dbReference>
<comment type="similarity">
    <text evidence="10 11">Belongs to the TonB-dependent receptor family.</text>
</comment>
<dbReference type="Pfam" id="PF07660">
    <property type="entry name" value="STN"/>
    <property type="match status" value="1"/>
</dbReference>
<keyword evidence="6" id="KW-0408">Iron</keyword>
<organism evidence="14 15">
    <name type="scientific">Novosphingobium subterraneum</name>
    <dbReference type="NCBI Taxonomy" id="48936"/>
    <lineage>
        <taxon>Bacteria</taxon>
        <taxon>Pseudomonadati</taxon>
        <taxon>Pseudomonadota</taxon>
        <taxon>Alphaproteobacteria</taxon>
        <taxon>Sphingomonadales</taxon>
        <taxon>Sphingomonadaceae</taxon>
        <taxon>Novosphingobium</taxon>
    </lineage>
</organism>
<keyword evidence="14" id="KW-0675">Receptor</keyword>
<dbReference type="GO" id="GO:0009279">
    <property type="term" value="C:cell outer membrane"/>
    <property type="evidence" value="ECO:0007669"/>
    <property type="project" value="UniProtKB-SubCell"/>
</dbReference>
<dbReference type="EMBL" id="JRVC01000013">
    <property type="protein sequence ID" value="KHS45257.1"/>
    <property type="molecule type" value="Genomic_DNA"/>
</dbReference>
<evidence type="ECO:0000256" key="2">
    <source>
        <dbReference type="ARBA" id="ARBA00022448"/>
    </source>
</evidence>
<dbReference type="STRING" id="48936.NJ75_02846"/>
<dbReference type="SUPFAM" id="SSF56935">
    <property type="entry name" value="Porins"/>
    <property type="match status" value="1"/>
</dbReference>
<dbReference type="PANTHER" id="PTHR47234:SF3">
    <property type="entry name" value="SECRETIN_TONB SHORT N-TERMINAL DOMAIN-CONTAINING PROTEIN"/>
    <property type="match status" value="1"/>
</dbReference>
<dbReference type="PATRIC" id="fig|48936.3.peg.2860"/>
<dbReference type="InterPro" id="IPR036942">
    <property type="entry name" value="Beta-barrel_TonB_sf"/>
</dbReference>
<evidence type="ECO:0000256" key="9">
    <source>
        <dbReference type="ARBA" id="ARBA00023237"/>
    </source>
</evidence>
<dbReference type="InterPro" id="IPR000531">
    <property type="entry name" value="Beta-barrel_TonB"/>
</dbReference>
<evidence type="ECO:0000313" key="14">
    <source>
        <dbReference type="EMBL" id="KHS45257.1"/>
    </source>
</evidence>
<dbReference type="InterPro" id="IPR039426">
    <property type="entry name" value="TonB-dep_rcpt-like"/>
</dbReference>
<dbReference type="InterPro" id="IPR012910">
    <property type="entry name" value="Plug_dom"/>
</dbReference>
<keyword evidence="4" id="KW-0410">Iron transport</keyword>
<evidence type="ECO:0000256" key="8">
    <source>
        <dbReference type="ARBA" id="ARBA00023136"/>
    </source>
</evidence>
<evidence type="ECO:0000256" key="11">
    <source>
        <dbReference type="RuleBase" id="RU003357"/>
    </source>
</evidence>
<gene>
    <name evidence="14" type="ORF">NJ75_02846</name>
</gene>
<evidence type="ECO:0000259" key="13">
    <source>
        <dbReference type="SMART" id="SM00965"/>
    </source>
</evidence>
<feature type="signal peptide" evidence="12">
    <location>
        <begin position="1"/>
        <end position="26"/>
    </location>
</feature>
<dbReference type="Gene3D" id="2.170.130.10">
    <property type="entry name" value="TonB-dependent receptor, plug domain"/>
    <property type="match status" value="1"/>
</dbReference>
<evidence type="ECO:0000256" key="10">
    <source>
        <dbReference type="PROSITE-ProRule" id="PRU01360"/>
    </source>
</evidence>
<evidence type="ECO:0000256" key="6">
    <source>
        <dbReference type="ARBA" id="ARBA00023004"/>
    </source>
</evidence>
<feature type="domain" description="Secretin/TonB short N-terminal" evidence="13">
    <location>
        <begin position="53"/>
        <end position="103"/>
    </location>
</feature>
<sequence length="848" mass="89333">MICSPRLLASLLGGACAVLIATPAQAQEARYDFEISETDLGAALMAVAAKAGWQVYAPAEAVSSRRVEPLRARMTVEQAVARLLSGTGLQASFSNRTIVITMPDKAASPADADASIVVTGSLIRGAEVAAPVIRLSRETIVAAGQTDTGEALRAIPQNFAGGQNPGVGTGAGLINTNVNSAASANLRGLGPDATLTLLNSHRLPYDSAFGGVDISAIPVSALERIEVVPDGASALYGSDAVAGVVNVILRRNYSGLATSAQIGAATDGGYFRQQADVVGGTQWSSGGAMLAYDYAHNSAISAEQRNYASSLDARASLYPEQRRHAALMTLYQDLGERLTFSMDVLYSRRRSRTIGGTTSARYLFAPRVTTFSIAPELRLEAGGDWSIKLLGAFGRDRTRYHTTSTPSSSTPTVTQGCYCNDATSAEVNATGPLFALAGGPARLAIGGGYRDNGMSFTRVVGGTLAQAFDVSRHSVYGFGEVFLPFVASENGIAGINRLSLSAAMRYEDYPGMAQVATPRLGLIYAPVHDVTLKASWARSFKAPTLYQQFVGYQAYLLPAAAFGAGTGAQAVLYTSGGNPVLKPERARSWTAGFVISPAAVPNLTFEASYFDIRYRDRVVQPIAGSIAAAFTDPAYASLIDRDLDAGRLSQLIEGAQLGLQNFTGRPYDPAAVVALVDNRNLNVAIQNIKGVDASLSWRKDLGSGRSLTANLSGSWLDSGQQVNAALPEADLAGTLFNPPKFRVRGSVAYQSREVLASAYVNYTGALADRRFATPVRIASQATVDLAIRYTAIAGAGGEPGLALSLVVNNIANKKPQIIRTTGPTDTPYDSTNFSPIGRFVALGLSRRW</sequence>
<feature type="chain" id="PRO_5002127337" evidence="12">
    <location>
        <begin position="27"/>
        <end position="848"/>
    </location>
</feature>
<dbReference type="AlphaFoldDB" id="A0A0B9A3U2"/>
<keyword evidence="8 10" id="KW-0472">Membrane</keyword>
<evidence type="ECO:0000256" key="5">
    <source>
        <dbReference type="ARBA" id="ARBA00022692"/>
    </source>
</evidence>
<accession>A0A0B9A3U2</accession>
<dbReference type="Gene3D" id="3.55.50.30">
    <property type="match status" value="1"/>
</dbReference>
<protein>
    <submittedName>
        <fullName evidence="14">TonB-dependent receptor</fullName>
    </submittedName>
</protein>
<keyword evidence="5 10" id="KW-0812">Transmembrane</keyword>
<evidence type="ECO:0000313" key="15">
    <source>
        <dbReference type="Proteomes" id="UP000031338"/>
    </source>
</evidence>
<comment type="caution">
    <text evidence="14">The sequence shown here is derived from an EMBL/GenBank/DDBJ whole genome shotgun (WGS) entry which is preliminary data.</text>
</comment>
<keyword evidence="12" id="KW-0732">Signal</keyword>
<dbReference type="Pfam" id="PF07715">
    <property type="entry name" value="Plug"/>
    <property type="match status" value="1"/>
</dbReference>
<keyword evidence="9 10" id="KW-0998">Cell outer membrane</keyword>
<keyword evidence="3 10" id="KW-1134">Transmembrane beta strand</keyword>
<evidence type="ECO:0000256" key="12">
    <source>
        <dbReference type="SAM" id="SignalP"/>
    </source>
</evidence>
<dbReference type="CDD" id="cd01347">
    <property type="entry name" value="ligand_gated_channel"/>
    <property type="match status" value="1"/>
</dbReference>
<reference evidence="14 15" key="1">
    <citation type="submission" date="2014-10" db="EMBL/GenBank/DDBJ databases">
        <title>Draft genome sequence of Novosphingobium subterraneum DSM 12447.</title>
        <authorList>
            <person name="Gan H.M."/>
            <person name="Gan H.Y."/>
            <person name="Savka M.A."/>
        </authorList>
    </citation>
    <scope>NUCLEOTIDE SEQUENCE [LARGE SCALE GENOMIC DNA]</scope>
    <source>
        <strain evidence="14 15">DSM 12447</strain>
    </source>
</reference>
<proteinExistence type="inferred from homology"/>
<evidence type="ECO:0000256" key="1">
    <source>
        <dbReference type="ARBA" id="ARBA00004571"/>
    </source>
</evidence>
<dbReference type="InterPro" id="IPR037066">
    <property type="entry name" value="Plug_dom_sf"/>
</dbReference>
<dbReference type="PROSITE" id="PS52016">
    <property type="entry name" value="TONB_DEPENDENT_REC_3"/>
    <property type="match status" value="1"/>
</dbReference>
<dbReference type="GO" id="GO:0006826">
    <property type="term" value="P:iron ion transport"/>
    <property type="evidence" value="ECO:0007669"/>
    <property type="project" value="UniProtKB-KW"/>
</dbReference>
<keyword evidence="2 10" id="KW-0813">Transport</keyword>
<keyword evidence="15" id="KW-1185">Reference proteome</keyword>
<comment type="subcellular location">
    <subcellularLocation>
        <location evidence="1 10">Cell outer membrane</location>
        <topology evidence="1 10">Multi-pass membrane protein</topology>
    </subcellularLocation>
</comment>
<keyword evidence="7 11" id="KW-0798">TonB box</keyword>
<dbReference type="Pfam" id="PF00593">
    <property type="entry name" value="TonB_dep_Rec_b-barrel"/>
    <property type="match status" value="1"/>
</dbReference>